<evidence type="ECO:0000313" key="13">
    <source>
        <dbReference type="Proteomes" id="UP000076577"/>
    </source>
</evidence>
<evidence type="ECO:0000256" key="5">
    <source>
        <dbReference type="ARBA" id="ARBA00022691"/>
    </source>
</evidence>
<dbReference type="NCBIfam" id="TIGR02493">
    <property type="entry name" value="PFLA"/>
    <property type="match status" value="1"/>
</dbReference>
<dbReference type="PROSITE" id="PS51918">
    <property type="entry name" value="RADICAL_SAM"/>
    <property type="match status" value="1"/>
</dbReference>
<reference evidence="12 13" key="1">
    <citation type="journal article" date="2016" name="Front. Microbiol.">
        <title>Comparative Genomic Analysis Reveals a Diverse Repertoire of Genes Involved in Prokaryote-Eukaryote Interactions within the Pseudovibrio Genus.</title>
        <authorList>
            <person name="Romano S."/>
            <person name="Fernandez-Guerra A."/>
            <person name="Reen F.J."/>
            <person name="Glockner F.O."/>
            <person name="Crowley S.P."/>
            <person name="O'Sullivan O."/>
            <person name="Cotter P.D."/>
            <person name="Adams C."/>
            <person name="Dobson A.D."/>
            <person name="O'Gara F."/>
        </authorList>
    </citation>
    <scope>NUCLEOTIDE SEQUENCE [LARGE SCALE GENOMIC DNA]</scope>
    <source>
        <strain evidence="12 13">Ad2</strain>
    </source>
</reference>
<comment type="function">
    <text evidence="1">Activation of pyruvate formate-lyase 1 under anaerobic conditions by generation of an organic free radical, using S-adenosylmethionine and reduced flavodoxin as cosubstrates to produce 5'-deoxy-adenosine.</text>
</comment>
<dbReference type="PATRIC" id="fig|989403.3.peg.2356"/>
<dbReference type="InterPro" id="IPR012838">
    <property type="entry name" value="PFL1_activating"/>
</dbReference>
<comment type="similarity">
    <text evidence="2 10">Belongs to the organic radical-activating enzymes family.</text>
</comment>
<comment type="catalytic activity">
    <reaction evidence="10">
        <text>glycyl-[formate C-acetyltransferase] + reduced [flavodoxin] + S-adenosyl-L-methionine = glycin-2-yl radical-[formate C-acetyltransferase] + semiquinone [flavodoxin] + 5'-deoxyadenosine + L-methionine + H(+)</text>
        <dbReference type="Rhea" id="RHEA:19225"/>
        <dbReference type="Rhea" id="RHEA-COMP:10622"/>
        <dbReference type="Rhea" id="RHEA-COMP:12190"/>
        <dbReference type="Rhea" id="RHEA-COMP:12191"/>
        <dbReference type="Rhea" id="RHEA-COMP:14480"/>
        <dbReference type="ChEBI" id="CHEBI:15378"/>
        <dbReference type="ChEBI" id="CHEBI:17319"/>
        <dbReference type="ChEBI" id="CHEBI:29947"/>
        <dbReference type="ChEBI" id="CHEBI:32722"/>
        <dbReference type="ChEBI" id="CHEBI:57618"/>
        <dbReference type="ChEBI" id="CHEBI:57844"/>
        <dbReference type="ChEBI" id="CHEBI:59789"/>
        <dbReference type="ChEBI" id="CHEBI:140311"/>
        <dbReference type="EC" id="1.97.1.4"/>
    </reaction>
</comment>
<keyword evidence="8 10" id="KW-0408">Iron</keyword>
<evidence type="ECO:0000256" key="10">
    <source>
        <dbReference type="RuleBase" id="RU362053"/>
    </source>
</evidence>
<keyword evidence="12" id="KW-0670">Pyruvate</keyword>
<keyword evidence="12" id="KW-0456">Lyase</keyword>
<dbReference type="SFLD" id="SFLDG01066">
    <property type="entry name" value="organic_radical-activating_enz"/>
    <property type="match status" value="1"/>
</dbReference>
<evidence type="ECO:0000256" key="3">
    <source>
        <dbReference type="ARBA" id="ARBA00022485"/>
    </source>
</evidence>
<keyword evidence="13" id="KW-1185">Reference proteome</keyword>
<organism evidence="12 13">
    <name type="scientific">Pseudovibrio axinellae</name>
    <dbReference type="NCBI Taxonomy" id="989403"/>
    <lineage>
        <taxon>Bacteria</taxon>
        <taxon>Pseudomonadati</taxon>
        <taxon>Pseudomonadota</taxon>
        <taxon>Alphaproteobacteria</taxon>
        <taxon>Hyphomicrobiales</taxon>
        <taxon>Stappiaceae</taxon>
        <taxon>Pseudovibrio</taxon>
    </lineage>
</organism>
<dbReference type="AlphaFoldDB" id="A0A165YR91"/>
<evidence type="ECO:0000259" key="11">
    <source>
        <dbReference type="PROSITE" id="PS51918"/>
    </source>
</evidence>
<comment type="caution">
    <text evidence="12">The sequence shown here is derived from an EMBL/GenBank/DDBJ whole genome shotgun (WGS) entry which is preliminary data.</text>
</comment>
<dbReference type="InterPro" id="IPR007197">
    <property type="entry name" value="rSAM"/>
</dbReference>
<dbReference type="SUPFAM" id="SSF102114">
    <property type="entry name" value="Radical SAM enzymes"/>
    <property type="match status" value="1"/>
</dbReference>
<dbReference type="Pfam" id="PF13353">
    <property type="entry name" value="Fer4_12"/>
    <property type="match status" value="1"/>
</dbReference>
<dbReference type="GO" id="GO:0051539">
    <property type="term" value="F:4 iron, 4 sulfur cluster binding"/>
    <property type="evidence" value="ECO:0007669"/>
    <property type="project" value="UniProtKB-UniRule"/>
</dbReference>
<evidence type="ECO:0000256" key="4">
    <source>
        <dbReference type="ARBA" id="ARBA00022526"/>
    </source>
</evidence>
<dbReference type="PANTHER" id="PTHR30352:SF5">
    <property type="entry name" value="PYRUVATE FORMATE-LYASE 1-ACTIVATING ENZYME"/>
    <property type="match status" value="1"/>
</dbReference>
<keyword evidence="5 10" id="KW-0949">S-adenosyl-L-methionine</keyword>
<dbReference type="STRING" id="989403.SAMN05421798_108122"/>
<protein>
    <recommendedName>
        <fullName evidence="10">Pyruvate formate-lyase-activating enzyme</fullName>
        <ecNumber evidence="10">1.97.1.4</ecNumber>
    </recommendedName>
</protein>
<dbReference type="Proteomes" id="UP000076577">
    <property type="component" value="Unassembled WGS sequence"/>
</dbReference>
<keyword evidence="9 10" id="KW-0411">Iron-sulfur</keyword>
<dbReference type="InterPro" id="IPR034457">
    <property type="entry name" value="Organic_radical-activating"/>
</dbReference>
<keyword evidence="6 10" id="KW-0479">Metal-binding</keyword>
<proteinExistence type="inferred from homology"/>
<keyword evidence="3 10" id="KW-0004">4Fe-4S</keyword>
<keyword evidence="4" id="KW-0313">Glucose metabolism</keyword>
<dbReference type="GO" id="GO:0006006">
    <property type="term" value="P:glucose metabolic process"/>
    <property type="evidence" value="ECO:0007669"/>
    <property type="project" value="UniProtKB-KW"/>
</dbReference>
<gene>
    <name evidence="12" type="primary">pflA_1</name>
    <name evidence="12" type="ORF">PsAD2_02206</name>
</gene>
<evidence type="ECO:0000256" key="1">
    <source>
        <dbReference type="ARBA" id="ARBA00002918"/>
    </source>
</evidence>
<keyword evidence="10" id="KW-0963">Cytoplasm</keyword>
<evidence type="ECO:0000313" key="12">
    <source>
        <dbReference type="EMBL" id="KZL19147.1"/>
    </source>
</evidence>
<dbReference type="GO" id="GO:0046872">
    <property type="term" value="F:metal ion binding"/>
    <property type="evidence" value="ECO:0007669"/>
    <property type="project" value="UniProtKB-UniRule"/>
</dbReference>
<dbReference type="InterPro" id="IPR058240">
    <property type="entry name" value="rSAM_sf"/>
</dbReference>
<comment type="subcellular location">
    <subcellularLocation>
        <location evidence="10">Cytoplasm</location>
    </subcellularLocation>
</comment>
<dbReference type="EMBL" id="LMCB01000016">
    <property type="protein sequence ID" value="KZL19147.1"/>
    <property type="molecule type" value="Genomic_DNA"/>
</dbReference>
<evidence type="ECO:0000256" key="9">
    <source>
        <dbReference type="ARBA" id="ARBA00023014"/>
    </source>
</evidence>
<comment type="function">
    <text evidence="10">Activation of pyruvate formate-lyase under anaerobic conditions by generation of an organic free radical, using S-adenosylmethionine and reduced flavodoxin as cosubstrates to produce 5'-deoxy-adenosine.</text>
</comment>
<dbReference type="GO" id="GO:0005737">
    <property type="term" value="C:cytoplasm"/>
    <property type="evidence" value="ECO:0007669"/>
    <property type="project" value="UniProtKB-SubCell"/>
</dbReference>
<sequence length="244" mass="27256">MQDTMGYVHSVETGGTVDGPGLRYIVFTSGCPLRCLYCHNPDTLKLKAGKQSSAYELLKDISTYRTYFETGGGGLTVSGGEPMAQKEFLKTLLWGCNQMGVHTTVDTSGYLHANLDDETIDMADLYLLDIKSWVPETYKKVTGVEVGPTLEFAKRLEKMEKDVWIRFVLVPGLTDAPENVEGVAKFVSELGNVKRVDVLPFHKMGEHKWQSMGKAYQLKDTREPTAEETEAAKETFRNYGLDVH</sequence>
<dbReference type="EC" id="1.97.1.4" evidence="10"/>
<accession>A0A165YR91</accession>
<dbReference type="InterPro" id="IPR001989">
    <property type="entry name" value="Radical_activat_CS"/>
</dbReference>
<evidence type="ECO:0000256" key="6">
    <source>
        <dbReference type="ARBA" id="ARBA00022723"/>
    </source>
</evidence>
<keyword evidence="4" id="KW-0119">Carbohydrate metabolism</keyword>
<evidence type="ECO:0000256" key="2">
    <source>
        <dbReference type="ARBA" id="ARBA00009777"/>
    </source>
</evidence>
<keyword evidence="7 10" id="KW-0560">Oxidoreductase</keyword>
<dbReference type="PANTHER" id="PTHR30352">
    <property type="entry name" value="PYRUVATE FORMATE-LYASE-ACTIVATING ENZYME"/>
    <property type="match status" value="1"/>
</dbReference>
<dbReference type="OrthoDB" id="9792276at2"/>
<comment type="cofactor">
    <cofactor evidence="10">
        <name>[4Fe-4S] cluster</name>
        <dbReference type="ChEBI" id="CHEBI:49883"/>
    </cofactor>
    <text evidence="10">Binds 1 [4Fe-4S] cluster. The cluster is coordinated with 3 cysteines and an exchangeable S-adenosyl-L-methionine.</text>
</comment>
<evidence type="ECO:0000256" key="8">
    <source>
        <dbReference type="ARBA" id="ARBA00023004"/>
    </source>
</evidence>
<dbReference type="PROSITE" id="PS01087">
    <property type="entry name" value="RADICAL_ACTIVATING"/>
    <property type="match status" value="1"/>
</dbReference>
<dbReference type="SFLD" id="SFLDS00029">
    <property type="entry name" value="Radical_SAM"/>
    <property type="match status" value="1"/>
</dbReference>
<dbReference type="GO" id="GO:0043365">
    <property type="term" value="F:[formate-C-acetyltransferase]-activating enzyme activity"/>
    <property type="evidence" value="ECO:0007669"/>
    <property type="project" value="UniProtKB-UniRule"/>
</dbReference>
<dbReference type="GO" id="GO:0016829">
    <property type="term" value="F:lyase activity"/>
    <property type="evidence" value="ECO:0007669"/>
    <property type="project" value="UniProtKB-KW"/>
</dbReference>
<feature type="domain" description="Radical SAM core" evidence="11">
    <location>
        <begin position="17"/>
        <end position="242"/>
    </location>
</feature>
<evidence type="ECO:0000256" key="7">
    <source>
        <dbReference type="ARBA" id="ARBA00023002"/>
    </source>
</evidence>
<dbReference type="Gene3D" id="3.20.20.70">
    <property type="entry name" value="Aldolase class I"/>
    <property type="match status" value="1"/>
</dbReference>
<dbReference type="InterPro" id="IPR013785">
    <property type="entry name" value="Aldolase_TIM"/>
</dbReference>
<dbReference type="RefSeq" id="WP_068005774.1">
    <property type="nucleotide sequence ID" value="NZ_FOFM01000008.1"/>
</dbReference>
<name>A0A165YR91_9HYPH</name>
<dbReference type="CDD" id="cd01335">
    <property type="entry name" value="Radical_SAM"/>
    <property type="match status" value="1"/>
</dbReference>